<name>A0ACB8DHU3_DERSI</name>
<dbReference type="EMBL" id="CM023480">
    <property type="protein sequence ID" value="KAH7970191.1"/>
    <property type="molecule type" value="Genomic_DNA"/>
</dbReference>
<comment type="caution">
    <text evidence="1">The sequence shown here is derived from an EMBL/GenBank/DDBJ whole genome shotgun (WGS) entry which is preliminary data.</text>
</comment>
<evidence type="ECO:0000313" key="2">
    <source>
        <dbReference type="Proteomes" id="UP000821865"/>
    </source>
</evidence>
<accession>A0ACB8DHU3</accession>
<gene>
    <name evidence="1" type="ORF">HPB49_000772</name>
</gene>
<keyword evidence="2" id="KW-1185">Reference proteome</keyword>
<evidence type="ECO:0000313" key="1">
    <source>
        <dbReference type="EMBL" id="KAH7970191.1"/>
    </source>
</evidence>
<sequence>MSNENDENAIGNEVAGSEVEVSPHEEANDYIAHEATTIEPTTLSEKNEKTNGVENYATEPAAETSPPVEDVDDGKDEATHTETKEEPLSNEKALENDAKADNGEKTQDGSLHTETKEKDERDSNSEPDAVELDVVPRDEAQVTNTSADIGSRDAADNDSNNEKLNEEIQTPRTGAHTSEQGANQENAEEVFAHEPIRDGNLEQGDVSDTLNNREATALETLHPAGTTQEVSATDNEAKKQKNHSRSSEDPVSPDSAPIVETEEGNAEPILAAGEENGDEEGQGDMHLEDKSGDNEDHSDSLRHHPREEGHEIEGTEVPEQEQQESETDVVAPNMGGEKAGDGDTRESADVFEVNVEQETAAETTGTRGDIEEADISEGNAELEETAMSTDSGESTEQTEKSDANNVEEEQANAKELRDSTNDVNQTDANAKDAVKSADPNSVAEETETDIHIATTDRASPTTDADTSRTEEDSAFADGTCTSTPSPATSRAELTSPKDLLREGENLDEGILADEPPATRGSQQDRKKRTEKATARSTRLLRAAAAGAAVRSPKYRCPSRTGRKSGAHNPRLRGTRKLRKRRKSGLRRASACCRRGSSHRRRNEKRRNILRLPGPEACAGSAPTLSYKIMIAKVLQEIEDLKRRLEYTRITLGAEVRLRTHAEREVKNLREDLLKKKIQVTLTKKETQSVMAPFLRDSFYFVGPI</sequence>
<dbReference type="Proteomes" id="UP000821865">
    <property type="component" value="Chromosome 11"/>
</dbReference>
<organism evidence="1 2">
    <name type="scientific">Dermacentor silvarum</name>
    <name type="common">Tick</name>
    <dbReference type="NCBI Taxonomy" id="543639"/>
    <lineage>
        <taxon>Eukaryota</taxon>
        <taxon>Metazoa</taxon>
        <taxon>Ecdysozoa</taxon>
        <taxon>Arthropoda</taxon>
        <taxon>Chelicerata</taxon>
        <taxon>Arachnida</taxon>
        <taxon>Acari</taxon>
        <taxon>Parasitiformes</taxon>
        <taxon>Ixodida</taxon>
        <taxon>Ixodoidea</taxon>
        <taxon>Ixodidae</taxon>
        <taxon>Rhipicephalinae</taxon>
        <taxon>Dermacentor</taxon>
    </lineage>
</organism>
<protein>
    <submittedName>
        <fullName evidence="1">Uncharacterized protein</fullName>
    </submittedName>
</protein>
<proteinExistence type="predicted"/>
<reference evidence="1" key="1">
    <citation type="submission" date="2020-05" db="EMBL/GenBank/DDBJ databases">
        <title>Large-scale comparative analyses of tick genomes elucidate their genetic diversity and vector capacities.</title>
        <authorList>
            <person name="Jia N."/>
            <person name="Wang J."/>
            <person name="Shi W."/>
            <person name="Du L."/>
            <person name="Sun Y."/>
            <person name="Zhan W."/>
            <person name="Jiang J."/>
            <person name="Wang Q."/>
            <person name="Zhang B."/>
            <person name="Ji P."/>
            <person name="Sakyi L.B."/>
            <person name="Cui X."/>
            <person name="Yuan T."/>
            <person name="Jiang B."/>
            <person name="Yang W."/>
            <person name="Lam T.T.-Y."/>
            <person name="Chang Q."/>
            <person name="Ding S."/>
            <person name="Wang X."/>
            <person name="Zhu J."/>
            <person name="Ruan X."/>
            <person name="Zhao L."/>
            <person name="Wei J."/>
            <person name="Que T."/>
            <person name="Du C."/>
            <person name="Cheng J."/>
            <person name="Dai P."/>
            <person name="Han X."/>
            <person name="Huang E."/>
            <person name="Gao Y."/>
            <person name="Liu J."/>
            <person name="Shao H."/>
            <person name="Ye R."/>
            <person name="Li L."/>
            <person name="Wei W."/>
            <person name="Wang X."/>
            <person name="Wang C."/>
            <person name="Yang T."/>
            <person name="Huo Q."/>
            <person name="Li W."/>
            <person name="Guo W."/>
            <person name="Chen H."/>
            <person name="Zhou L."/>
            <person name="Ni X."/>
            <person name="Tian J."/>
            <person name="Zhou Y."/>
            <person name="Sheng Y."/>
            <person name="Liu T."/>
            <person name="Pan Y."/>
            <person name="Xia L."/>
            <person name="Li J."/>
            <person name="Zhao F."/>
            <person name="Cao W."/>
        </authorList>
    </citation>
    <scope>NUCLEOTIDE SEQUENCE</scope>
    <source>
        <strain evidence="1">Dsil-2018</strain>
    </source>
</reference>